<evidence type="ECO:0000256" key="1">
    <source>
        <dbReference type="ARBA" id="ARBA00004123"/>
    </source>
</evidence>
<keyword evidence="4" id="KW-0226">DNA condensation</keyword>
<feature type="compositionally biased region" description="Basic residues" evidence="7">
    <location>
        <begin position="540"/>
        <end position="550"/>
    </location>
</feature>
<dbReference type="InterPro" id="IPR032682">
    <property type="entry name" value="Cnd1_C"/>
</dbReference>
<comment type="subcellular location">
    <subcellularLocation>
        <location evidence="1">Nucleus</location>
    </subcellularLocation>
</comment>
<feature type="compositionally biased region" description="Basic and acidic residues" evidence="7">
    <location>
        <begin position="195"/>
        <end position="215"/>
    </location>
</feature>
<dbReference type="PANTHER" id="PTHR14222">
    <property type="entry name" value="CONDENSIN"/>
    <property type="match status" value="1"/>
</dbReference>
<evidence type="ECO:0000313" key="10">
    <source>
        <dbReference type="Proteomes" id="UP001165085"/>
    </source>
</evidence>
<evidence type="ECO:0000256" key="6">
    <source>
        <dbReference type="ARBA" id="ARBA00023306"/>
    </source>
</evidence>
<dbReference type="GO" id="GO:0007076">
    <property type="term" value="P:mitotic chromosome condensation"/>
    <property type="evidence" value="ECO:0007669"/>
    <property type="project" value="InterPro"/>
</dbReference>
<dbReference type="InterPro" id="IPR016024">
    <property type="entry name" value="ARM-type_fold"/>
</dbReference>
<name>A0A9W7B7H5_9STRA</name>
<accession>A0A9W7B7H5</accession>
<evidence type="ECO:0000256" key="4">
    <source>
        <dbReference type="ARBA" id="ARBA00023067"/>
    </source>
</evidence>
<feature type="compositionally biased region" description="Acidic residues" evidence="7">
    <location>
        <begin position="226"/>
        <end position="241"/>
    </location>
</feature>
<dbReference type="EMBL" id="BRXY01000275">
    <property type="protein sequence ID" value="GMH82875.1"/>
    <property type="molecule type" value="Genomic_DNA"/>
</dbReference>
<dbReference type="GO" id="GO:0010032">
    <property type="term" value="P:meiotic chromosome condensation"/>
    <property type="evidence" value="ECO:0007669"/>
    <property type="project" value="TreeGrafter"/>
</dbReference>
<proteinExistence type="predicted"/>
<feature type="region of interest" description="Disordered" evidence="7">
    <location>
        <begin position="54"/>
        <end position="80"/>
    </location>
</feature>
<dbReference type="Gene3D" id="1.25.10.10">
    <property type="entry name" value="Leucine-rich Repeat Variant"/>
    <property type="match status" value="1"/>
</dbReference>
<dbReference type="OrthoDB" id="10263978at2759"/>
<keyword evidence="10" id="KW-1185">Reference proteome</keyword>
<dbReference type="GO" id="GO:0000779">
    <property type="term" value="C:condensed chromosome, centromeric region"/>
    <property type="evidence" value="ECO:0007669"/>
    <property type="project" value="TreeGrafter"/>
</dbReference>
<dbReference type="GO" id="GO:0005634">
    <property type="term" value="C:nucleus"/>
    <property type="evidence" value="ECO:0007669"/>
    <property type="project" value="UniProtKB-SubCell"/>
</dbReference>
<feature type="region of interest" description="Disordered" evidence="7">
    <location>
        <begin position="514"/>
        <end position="555"/>
    </location>
</feature>
<reference evidence="10" key="1">
    <citation type="journal article" date="2023" name="Commun. Biol.">
        <title>Genome analysis of Parmales, the sister group of diatoms, reveals the evolutionary specialization of diatoms from phago-mixotrophs to photoautotrophs.</title>
        <authorList>
            <person name="Ban H."/>
            <person name="Sato S."/>
            <person name="Yoshikawa S."/>
            <person name="Yamada K."/>
            <person name="Nakamura Y."/>
            <person name="Ichinomiya M."/>
            <person name="Sato N."/>
            <person name="Blanc-Mathieu R."/>
            <person name="Endo H."/>
            <person name="Kuwata A."/>
            <person name="Ogata H."/>
        </authorList>
    </citation>
    <scope>NUCLEOTIDE SEQUENCE [LARGE SCALE GENOMIC DNA]</scope>
    <source>
        <strain evidence="10">NIES 3701</strain>
    </source>
</reference>
<keyword evidence="3" id="KW-0498">Mitosis</keyword>
<evidence type="ECO:0000256" key="7">
    <source>
        <dbReference type="SAM" id="MobiDB-lite"/>
    </source>
</evidence>
<keyword evidence="2" id="KW-0132">Cell division</keyword>
<evidence type="ECO:0000256" key="2">
    <source>
        <dbReference type="ARBA" id="ARBA00022618"/>
    </source>
</evidence>
<comment type="caution">
    <text evidence="9">The sequence shown here is derived from an EMBL/GenBank/DDBJ whole genome shotgun (WGS) entry which is preliminary data.</text>
</comment>
<dbReference type="GO" id="GO:0000796">
    <property type="term" value="C:condensin complex"/>
    <property type="evidence" value="ECO:0007669"/>
    <property type="project" value="TreeGrafter"/>
</dbReference>
<keyword evidence="5" id="KW-0539">Nucleus</keyword>
<dbReference type="GO" id="GO:0042393">
    <property type="term" value="F:histone binding"/>
    <property type="evidence" value="ECO:0007669"/>
    <property type="project" value="TreeGrafter"/>
</dbReference>
<dbReference type="PANTHER" id="PTHR14222:SF1">
    <property type="entry name" value="CONDENSIN-2 COMPLEX SUBUNIT D3"/>
    <property type="match status" value="1"/>
</dbReference>
<dbReference type="Pfam" id="PF12717">
    <property type="entry name" value="Cnd1"/>
    <property type="match status" value="1"/>
</dbReference>
<dbReference type="SUPFAM" id="SSF48371">
    <property type="entry name" value="ARM repeat"/>
    <property type="match status" value="1"/>
</dbReference>
<dbReference type="Proteomes" id="UP001165085">
    <property type="component" value="Unassembled WGS sequence"/>
</dbReference>
<evidence type="ECO:0000313" key="9">
    <source>
        <dbReference type="EMBL" id="GMH82875.1"/>
    </source>
</evidence>
<feature type="region of interest" description="Disordered" evidence="7">
    <location>
        <begin position="195"/>
        <end position="249"/>
    </location>
</feature>
<dbReference type="GO" id="GO:0051301">
    <property type="term" value="P:cell division"/>
    <property type="evidence" value="ECO:0007669"/>
    <property type="project" value="UniProtKB-KW"/>
</dbReference>
<evidence type="ECO:0000256" key="3">
    <source>
        <dbReference type="ARBA" id="ARBA00022776"/>
    </source>
</evidence>
<feature type="domain" description="Condensin complex subunit 1 C-terminal" evidence="8">
    <location>
        <begin position="1135"/>
        <end position="1249"/>
    </location>
</feature>
<evidence type="ECO:0000256" key="5">
    <source>
        <dbReference type="ARBA" id="ARBA00023242"/>
    </source>
</evidence>
<dbReference type="InterPro" id="IPR011989">
    <property type="entry name" value="ARM-like"/>
</dbReference>
<organism evidence="9 10">
    <name type="scientific">Triparma strigata</name>
    <dbReference type="NCBI Taxonomy" id="1606541"/>
    <lineage>
        <taxon>Eukaryota</taxon>
        <taxon>Sar</taxon>
        <taxon>Stramenopiles</taxon>
        <taxon>Ochrophyta</taxon>
        <taxon>Bolidophyceae</taxon>
        <taxon>Parmales</taxon>
        <taxon>Triparmaceae</taxon>
        <taxon>Triparma</taxon>
    </lineage>
</organism>
<keyword evidence="6" id="KW-0131">Cell cycle</keyword>
<feature type="compositionally biased region" description="Low complexity" evidence="7">
    <location>
        <begin position="54"/>
        <end position="64"/>
    </location>
</feature>
<feature type="compositionally biased region" description="Acidic residues" evidence="7">
    <location>
        <begin position="519"/>
        <end position="530"/>
    </location>
</feature>
<feature type="compositionally biased region" description="Basic residues" evidence="7">
    <location>
        <begin position="65"/>
        <end position="76"/>
    </location>
</feature>
<dbReference type="InterPro" id="IPR026971">
    <property type="entry name" value="CND1/NCAPD3"/>
</dbReference>
<gene>
    <name evidence="9" type="ORF">TrST_g8981</name>
</gene>
<sequence>MSSASISSFISTFSSWQSKSAVSHHGETFPPASSELMDSLHDLHCSVNSVVASKINSKTPTTPSKSKKTKSRKGKKSAAAPVTTGAMFKDFGLPSKNQSSIIRELTTSLTTLISHREVSQLTDNQTSDSTSLEDFMSEVSQKSVTVSRASFLASSIYSTLISVRGAYAVGIVDVACLSTMAAMMRRYCADGVSESFEKKEEKKGKGKRQRDDKSRSNKRRRVERSNEDDREYDETEAETVDSSEPSPSFVSVSKPIQTLLSLLQSPDFANYTPDATEQIIEIVASGISISSSVASMEDSTPDHCASKDLEHKIVSAVTSAVTKQDMTMRSRHSTVVYLLRALYPLLSMSVDNKNGAKGAVAIFNSAASCLEAVVKGFETFDFKSNAQRDQDAYEQALKSAMENSNKSAAMGSVKTPLDFDSDSKRPRPVLSAILGMLQKIASSALDRSDARSRAIDLLKKCTGAMPVNESAHLMKFYCKLTMSKKANHRLFATELCGHLLLSDFLWSKHLDTGTVEGSGDGEEEEEEEDVQSAYGGTPSPKKKSKAKPKKQPLTASTSAETVIIEGLGERDPSACIPLMVLSSLSARLSDKAPGVRARAAQSVADTLNKAMANTDSDCETKNGLYWLSKSALSMSFSINDGLRKRCQFDDRAAVRKAAVQGLTSILLLAPPALLEDVEVLEERCGDPSVATRKVAAEGLTKLVEACEQESSSLEIAWARSVLPLVMDGEITCVTRVLELFKRLVLVPLVDGESNPLFMTSWRVLSRVSDEGKNAGSAKAAGGSLKQALKRVLDEESDAFVKKLMKELKTAAVDSLGLDQDDQSLSDHSYLFEKETQFMRTGAWCILEGLAGCSHKGTSNTQSSSNRNQTDTAFDLVKAVTRSKIDGGFLTSAWEKFRKLRGDDNTPDDSKHQLSASTRACLRVMAKLASLVPKAAANETLNEMKSFLLSNSINPDVIAACVSALTALSATVAKNPKEAKAVCGDWSRRIFARCEELLGMFVTSPLKASEKSSVTSVTRALFTIGEVAMVGFFADDDGRDNMEVDVKADETEWVRGMRVSPSPKLLSLVQILLPPKLPAMGADEPVHTPSTARALAFVALGKLCLRDGDLAKNCINLFARELDYDYSSSAPDSESVRSNALVVMGDLCIRYTNLVDRQLPAMAACLQDGHGKRGANSGLVRRHAVLLLSSLLLQDYVKWRGLLLQRYFAAIMDDDDSVSQLAEMTLCGPLLQKNPLLFANSFVESIFVFNACKGHPIYANAAASGDNGGGAVGFEGVQLDGFRGRSKRMNVYKLMLAHMTDEQRIGVTARLAKEVLGGALAEGSKLRAGISGSGGEPSCVAVLNDCLEILVLPEIRVGRSAATEQADADDDENRPMMTVDGPMNAQFAAAKGKLLTKMSKKHTCESVLPILVNLKNLLEKNKSPLIAPLMNFLRVIFKNWKKEAREVLANDPNLLAELEYDCKKFVLDQKSLKEKEEKSKLDLLRKAMGVGGESEIGEAGGGGGGGPLKEIGMNRADSQKARLARLAGTLADL</sequence>
<evidence type="ECO:0000259" key="8">
    <source>
        <dbReference type="Pfam" id="PF12717"/>
    </source>
</evidence>
<protein>
    <recommendedName>
        <fullName evidence="8">Condensin complex subunit 1 C-terminal domain-containing protein</fullName>
    </recommendedName>
</protein>